<reference evidence="2 3" key="1">
    <citation type="submission" date="2015-07" db="EMBL/GenBank/DDBJ databases">
        <title>The genome of Melipona quadrifasciata.</title>
        <authorList>
            <person name="Pan H."/>
            <person name="Kapheim K."/>
        </authorList>
    </citation>
    <scope>NUCLEOTIDE SEQUENCE [LARGE SCALE GENOMIC DNA]</scope>
    <source>
        <strain evidence="2">0111107301</strain>
        <tissue evidence="2">Whole body</tissue>
    </source>
</reference>
<keyword evidence="3" id="KW-1185">Reference proteome</keyword>
<sequence>MPRCANSMALCRVPVCTPAYPRNVTASAYETVLPRAVVPGLIKWNAYLWSHWLGLARLGLARLGFGGCRGVHVAGFARGEKEREKRQKALQEKWFSNSSSISSTKFIGPRIQKLVNYILLGGGGGGGGGGGSGRVRDPREHRGRTEQRPEYIGRRMDAIEEAEKKRGAEKREAFTRGKRTCHKLRACKSEARPRIPQIRVSNTRLAQAASGCAPSVDVLPIFDVKQQSGGTPLGMGGPALVGFSLQQHKRLGFCTCSGAEQPTSRRTLRLGYPRIRYPAEKFQMPWHSPT</sequence>
<feature type="compositionally biased region" description="Basic and acidic residues" evidence="1">
    <location>
        <begin position="134"/>
        <end position="146"/>
    </location>
</feature>
<evidence type="ECO:0000313" key="3">
    <source>
        <dbReference type="Proteomes" id="UP000053105"/>
    </source>
</evidence>
<feature type="region of interest" description="Disordered" evidence="1">
    <location>
        <begin position="126"/>
        <end position="146"/>
    </location>
</feature>
<dbReference type="EMBL" id="KQ435768">
    <property type="protein sequence ID" value="KOX75264.1"/>
    <property type="molecule type" value="Genomic_DNA"/>
</dbReference>
<dbReference type="AlphaFoldDB" id="A0A0N0BGZ0"/>
<name>A0A0N0BGZ0_9HYME</name>
<evidence type="ECO:0000256" key="1">
    <source>
        <dbReference type="SAM" id="MobiDB-lite"/>
    </source>
</evidence>
<accession>A0A0N0BGZ0</accession>
<dbReference type="OrthoDB" id="6354602at2759"/>
<gene>
    <name evidence="2" type="ORF">WN51_13305</name>
</gene>
<evidence type="ECO:0000313" key="2">
    <source>
        <dbReference type="EMBL" id="KOX75264.1"/>
    </source>
</evidence>
<dbReference type="Proteomes" id="UP000053105">
    <property type="component" value="Unassembled WGS sequence"/>
</dbReference>
<organism evidence="2 3">
    <name type="scientific">Melipona quadrifasciata</name>
    <dbReference type="NCBI Taxonomy" id="166423"/>
    <lineage>
        <taxon>Eukaryota</taxon>
        <taxon>Metazoa</taxon>
        <taxon>Ecdysozoa</taxon>
        <taxon>Arthropoda</taxon>
        <taxon>Hexapoda</taxon>
        <taxon>Insecta</taxon>
        <taxon>Pterygota</taxon>
        <taxon>Neoptera</taxon>
        <taxon>Endopterygota</taxon>
        <taxon>Hymenoptera</taxon>
        <taxon>Apocrita</taxon>
        <taxon>Aculeata</taxon>
        <taxon>Apoidea</taxon>
        <taxon>Anthophila</taxon>
        <taxon>Apidae</taxon>
        <taxon>Melipona</taxon>
    </lineage>
</organism>
<proteinExistence type="predicted"/>
<protein>
    <submittedName>
        <fullName evidence="2">Uncharacterized protein</fullName>
    </submittedName>
</protein>